<proteinExistence type="predicted"/>
<gene>
    <name evidence="1" type="ORF">Slati_2826600</name>
</gene>
<dbReference type="AlphaFoldDB" id="A0AAW2VBH4"/>
<protein>
    <submittedName>
        <fullName evidence="1">Uncharacterized protein</fullName>
    </submittedName>
</protein>
<evidence type="ECO:0000313" key="1">
    <source>
        <dbReference type="EMBL" id="KAL0426518.1"/>
    </source>
</evidence>
<reference evidence="1" key="1">
    <citation type="submission" date="2020-06" db="EMBL/GenBank/DDBJ databases">
        <authorList>
            <person name="Li T."/>
            <person name="Hu X."/>
            <person name="Zhang T."/>
            <person name="Song X."/>
            <person name="Zhang H."/>
            <person name="Dai N."/>
            <person name="Sheng W."/>
            <person name="Hou X."/>
            <person name="Wei L."/>
        </authorList>
    </citation>
    <scope>NUCLEOTIDE SEQUENCE</scope>
    <source>
        <strain evidence="1">KEN1</strain>
        <tissue evidence="1">Leaf</tissue>
    </source>
</reference>
<dbReference type="EMBL" id="JACGWN010000010">
    <property type="protein sequence ID" value="KAL0426518.1"/>
    <property type="molecule type" value="Genomic_DNA"/>
</dbReference>
<accession>A0AAW2VBH4</accession>
<comment type="caution">
    <text evidence="1">The sequence shown here is derived from an EMBL/GenBank/DDBJ whole genome shotgun (WGS) entry which is preliminary data.</text>
</comment>
<reference evidence="1" key="2">
    <citation type="journal article" date="2024" name="Plant">
        <title>Genomic evolution and insights into agronomic trait innovations of Sesamum species.</title>
        <authorList>
            <person name="Miao H."/>
            <person name="Wang L."/>
            <person name="Qu L."/>
            <person name="Liu H."/>
            <person name="Sun Y."/>
            <person name="Le M."/>
            <person name="Wang Q."/>
            <person name="Wei S."/>
            <person name="Zheng Y."/>
            <person name="Lin W."/>
            <person name="Duan Y."/>
            <person name="Cao H."/>
            <person name="Xiong S."/>
            <person name="Wang X."/>
            <person name="Wei L."/>
            <person name="Li C."/>
            <person name="Ma Q."/>
            <person name="Ju M."/>
            <person name="Zhao R."/>
            <person name="Li G."/>
            <person name="Mu C."/>
            <person name="Tian Q."/>
            <person name="Mei H."/>
            <person name="Zhang T."/>
            <person name="Gao T."/>
            <person name="Zhang H."/>
        </authorList>
    </citation>
    <scope>NUCLEOTIDE SEQUENCE</scope>
    <source>
        <strain evidence="1">KEN1</strain>
    </source>
</reference>
<sequence length="72" mass="7796">MALALGGDDLAARTLSNRRSFDASGRHSFTGVWQQELDVFSGNEREEDDEEELLGGLPLSGSPRTIGWAKAC</sequence>
<organism evidence="1">
    <name type="scientific">Sesamum latifolium</name>
    <dbReference type="NCBI Taxonomy" id="2727402"/>
    <lineage>
        <taxon>Eukaryota</taxon>
        <taxon>Viridiplantae</taxon>
        <taxon>Streptophyta</taxon>
        <taxon>Embryophyta</taxon>
        <taxon>Tracheophyta</taxon>
        <taxon>Spermatophyta</taxon>
        <taxon>Magnoliopsida</taxon>
        <taxon>eudicotyledons</taxon>
        <taxon>Gunneridae</taxon>
        <taxon>Pentapetalae</taxon>
        <taxon>asterids</taxon>
        <taxon>lamiids</taxon>
        <taxon>Lamiales</taxon>
        <taxon>Pedaliaceae</taxon>
        <taxon>Sesamum</taxon>
    </lineage>
</organism>
<name>A0AAW2VBH4_9LAMI</name>